<dbReference type="PANTHER" id="PTHR16675:SF235">
    <property type="entry name" value="SHKT DOMAIN-CONTAINING PROTEIN"/>
    <property type="match status" value="1"/>
</dbReference>
<protein>
    <recommendedName>
        <fullName evidence="2">MHC class I-like antigen recognition-like domain-containing protein</fullName>
    </recommendedName>
</protein>
<keyword evidence="1" id="KW-0325">Glycoprotein</keyword>
<dbReference type="InterPro" id="IPR011162">
    <property type="entry name" value="MHC_I/II-like_Ag-recog"/>
</dbReference>
<sequence>VRIPAAHTLSLSLSLSLSLPPPPRSSSHSLRYFTTIVSDPGEKVPPFFSVGYVDDQEFVSYDAQARRDLPKVPWMRKVDKEDPQYWERNSQVAWNREQIFRVDLGTLSGYYNQSGGDSLYQMAKISKTSRGPLGNVLAFGQFSHSRR</sequence>
<name>A0A803TBN5_ANOCA</name>
<evidence type="ECO:0000313" key="3">
    <source>
        <dbReference type="Ensembl" id="ENSACAP00000032625.1"/>
    </source>
</evidence>
<dbReference type="InterPro" id="IPR037055">
    <property type="entry name" value="MHC_I-like_Ag-recog_sf"/>
</dbReference>
<dbReference type="Proteomes" id="UP000001646">
    <property type="component" value="Unplaced"/>
</dbReference>
<keyword evidence="4" id="KW-1185">Reference proteome</keyword>
<reference evidence="3" key="2">
    <citation type="submission" date="2025-08" db="UniProtKB">
        <authorList>
            <consortium name="Ensembl"/>
        </authorList>
    </citation>
    <scope>IDENTIFICATION</scope>
</reference>
<reference evidence="3" key="3">
    <citation type="submission" date="2025-09" db="UniProtKB">
        <authorList>
            <consortium name="Ensembl"/>
        </authorList>
    </citation>
    <scope>IDENTIFICATION</scope>
</reference>
<dbReference type="Ensembl" id="ENSACAT00000051767.1">
    <property type="protein sequence ID" value="ENSACAP00000032625.1"/>
    <property type="gene ID" value="ENSACAG00000038822.1"/>
</dbReference>
<dbReference type="InterPro" id="IPR011161">
    <property type="entry name" value="MHC_I-like_Ag-recog"/>
</dbReference>
<accession>A0A803TBN5</accession>
<reference evidence="3" key="1">
    <citation type="submission" date="2009-12" db="EMBL/GenBank/DDBJ databases">
        <title>The Genome Sequence of Anolis carolinensis (Green Anole Lizard).</title>
        <authorList>
            <consortium name="The Genome Sequencing Platform"/>
            <person name="Di Palma F."/>
            <person name="Alfoldi J."/>
            <person name="Heiman D."/>
            <person name="Young S."/>
            <person name="Grabherr M."/>
            <person name="Johnson J."/>
            <person name="Lander E.S."/>
            <person name="Lindblad-Toh K."/>
        </authorList>
    </citation>
    <scope>NUCLEOTIDE SEQUENCE [LARGE SCALE GENOMIC DNA]</scope>
    <source>
        <strain evidence="3">JBL SC #1</strain>
    </source>
</reference>
<dbReference type="SUPFAM" id="SSF54452">
    <property type="entry name" value="MHC antigen-recognition domain"/>
    <property type="match status" value="1"/>
</dbReference>
<organism evidence="3 4">
    <name type="scientific">Anolis carolinensis</name>
    <name type="common">Green anole</name>
    <name type="synonym">American chameleon</name>
    <dbReference type="NCBI Taxonomy" id="28377"/>
    <lineage>
        <taxon>Eukaryota</taxon>
        <taxon>Metazoa</taxon>
        <taxon>Chordata</taxon>
        <taxon>Craniata</taxon>
        <taxon>Vertebrata</taxon>
        <taxon>Euteleostomi</taxon>
        <taxon>Lepidosauria</taxon>
        <taxon>Squamata</taxon>
        <taxon>Bifurcata</taxon>
        <taxon>Unidentata</taxon>
        <taxon>Episquamata</taxon>
        <taxon>Toxicofera</taxon>
        <taxon>Iguania</taxon>
        <taxon>Dactyloidae</taxon>
        <taxon>Anolis</taxon>
    </lineage>
</organism>
<dbReference type="Pfam" id="PF00129">
    <property type="entry name" value="MHC_I"/>
    <property type="match status" value="1"/>
</dbReference>
<evidence type="ECO:0000313" key="4">
    <source>
        <dbReference type="Proteomes" id="UP000001646"/>
    </source>
</evidence>
<evidence type="ECO:0000256" key="1">
    <source>
        <dbReference type="ARBA" id="ARBA00023180"/>
    </source>
</evidence>
<dbReference type="Gene3D" id="3.30.500.10">
    <property type="entry name" value="MHC class I-like antigen recognition-like"/>
    <property type="match status" value="1"/>
</dbReference>
<dbReference type="AlphaFoldDB" id="A0A803TBN5"/>
<dbReference type="PANTHER" id="PTHR16675">
    <property type="entry name" value="MHC CLASS I-RELATED"/>
    <property type="match status" value="1"/>
</dbReference>
<dbReference type="GeneTree" id="ENSGT01150000286995"/>
<dbReference type="InParanoid" id="A0A803TBN5"/>
<proteinExistence type="predicted"/>
<feature type="domain" description="MHC class I-like antigen recognition-like" evidence="2">
    <location>
        <begin position="27"/>
        <end position="118"/>
    </location>
</feature>
<evidence type="ECO:0000259" key="2">
    <source>
        <dbReference type="Pfam" id="PF00129"/>
    </source>
</evidence>
<dbReference type="InterPro" id="IPR050208">
    <property type="entry name" value="MHC_class-I_related"/>
</dbReference>